<evidence type="ECO:0000313" key="1">
    <source>
        <dbReference type="EMBL" id="EGD56716.1"/>
    </source>
</evidence>
<dbReference type="AlphaFoldDB" id="F1YE83"/>
<accession>F1YE83</accession>
<evidence type="ECO:0000313" key="2">
    <source>
        <dbReference type="Proteomes" id="UP000035065"/>
    </source>
</evidence>
<dbReference type="EMBL" id="AEUD01000001">
    <property type="protein sequence ID" value="EGD56716.1"/>
    <property type="molecule type" value="Genomic_DNA"/>
</dbReference>
<keyword evidence="2" id="KW-1185">Reference proteome</keyword>
<reference evidence="1 2" key="1">
    <citation type="journal article" date="2011" name="J. Bacteriol.">
        <title>Draft Genome Sequence of Gordonia neofelifaecis NRRL B-59395, a Cholesterol-Degrading Actinomycete.</title>
        <authorList>
            <person name="Ge F."/>
            <person name="Li W."/>
            <person name="Chen G."/>
            <person name="Liu Y."/>
            <person name="Zhang G."/>
            <person name="Yong B."/>
            <person name="Wang Q."/>
            <person name="Wang N."/>
            <person name="Huang Z."/>
            <person name="Li W."/>
            <person name="Wang J."/>
            <person name="Wu C."/>
            <person name="Xie Q."/>
            <person name="Liu G."/>
        </authorList>
    </citation>
    <scope>NUCLEOTIDE SEQUENCE [LARGE SCALE GENOMIC DNA]</scope>
    <source>
        <strain evidence="1 2">NRRL B-59395</strain>
    </source>
</reference>
<dbReference type="STRING" id="644548.SCNU_00020"/>
<organism evidence="1 2">
    <name type="scientific">Gordonia neofelifaecis NRRL B-59395</name>
    <dbReference type="NCBI Taxonomy" id="644548"/>
    <lineage>
        <taxon>Bacteria</taxon>
        <taxon>Bacillati</taxon>
        <taxon>Actinomycetota</taxon>
        <taxon>Actinomycetes</taxon>
        <taxon>Mycobacteriales</taxon>
        <taxon>Gordoniaceae</taxon>
        <taxon>Gordonia</taxon>
    </lineage>
</organism>
<proteinExistence type="predicted"/>
<sequence length="109" mass="11939">MGEGGLMDLSLRAVYDEIEKRVTPVVEDVVRSDEFATANTVAGQVRGAVVHRIQGVAASVLHLVNLPAGTDVRKLRRQVGELDYEVRQLRMEVAERAHSAVEADDEDGE</sequence>
<name>F1YE83_9ACTN</name>
<comment type="caution">
    <text evidence="1">The sequence shown here is derived from an EMBL/GenBank/DDBJ whole genome shotgun (WGS) entry which is preliminary data.</text>
</comment>
<gene>
    <name evidence="1" type="ORF">SCNU_00020</name>
</gene>
<dbReference type="Proteomes" id="UP000035065">
    <property type="component" value="Unassembled WGS sequence"/>
</dbReference>
<protein>
    <submittedName>
        <fullName evidence="1">Uncharacterized protein</fullName>
    </submittedName>
</protein>
<dbReference type="eggNOG" id="ENOG5032A3T">
    <property type="taxonomic scope" value="Bacteria"/>
</dbReference>